<dbReference type="Pfam" id="PF01553">
    <property type="entry name" value="Acyltransferase"/>
    <property type="match status" value="1"/>
</dbReference>
<dbReference type="SUPFAM" id="SSF69593">
    <property type="entry name" value="Glycerol-3-phosphate (1)-acyltransferase"/>
    <property type="match status" value="1"/>
</dbReference>
<dbReference type="InterPro" id="IPR002123">
    <property type="entry name" value="Plipid/glycerol_acylTrfase"/>
</dbReference>
<organism evidence="1 2">
    <name type="scientific">Serratia symbiotica</name>
    <dbReference type="NCBI Taxonomy" id="138074"/>
    <lineage>
        <taxon>Bacteria</taxon>
        <taxon>Pseudomonadati</taxon>
        <taxon>Pseudomonadota</taxon>
        <taxon>Gammaproteobacteria</taxon>
        <taxon>Enterobacterales</taxon>
        <taxon>Yersiniaceae</taxon>
        <taxon>Serratia</taxon>
    </lineage>
</organism>
<dbReference type="EMBL" id="CP050855">
    <property type="protein sequence ID" value="QLH64390.1"/>
    <property type="molecule type" value="Genomic_DNA"/>
</dbReference>
<proteinExistence type="predicted"/>
<gene>
    <name evidence="1" type="ORF">SYMBAF_12045</name>
</gene>
<evidence type="ECO:0000313" key="1">
    <source>
        <dbReference type="EMBL" id="QLH64390.1"/>
    </source>
</evidence>
<sequence>MLYFPCFGLIYWLSGNVFIEHSNKMKAMQALQKAKGKMLRDNMSVWLFPRRNA</sequence>
<dbReference type="RefSeq" id="WP_082027031.1">
    <property type="nucleotide sequence ID" value="NZ_CP072652.1"/>
</dbReference>
<dbReference type="Proteomes" id="UP000042738">
    <property type="component" value="Chromosome"/>
</dbReference>
<evidence type="ECO:0000313" key="2">
    <source>
        <dbReference type="Proteomes" id="UP000042738"/>
    </source>
</evidence>
<reference evidence="1 2" key="1">
    <citation type="journal article" date="2014" name="Genome Announc.">
        <title>Whole-Genome Sequence of Serratia symbiotica Strain CWBI-2.3T, a Free-Living Symbiont of the Black Bean Aphid Aphis fabae.</title>
        <authorList>
            <person name="Foray V."/>
            <person name="Grigorescu A.S."/>
            <person name="Sabri A."/>
            <person name="Haubruge E."/>
            <person name="Lognay G."/>
            <person name="Francis F."/>
            <person name="Fauconnier M.L."/>
            <person name="Hance T."/>
            <person name="Thonart P."/>
        </authorList>
    </citation>
    <scope>NUCLEOTIDE SEQUENCE [LARGE SCALE GENOMIC DNA]</scope>
    <source>
        <strain evidence="1">CWBI-2.3</strain>
    </source>
</reference>
<accession>A0A7D5NT40</accession>
<dbReference type="GO" id="GO:0016746">
    <property type="term" value="F:acyltransferase activity"/>
    <property type="evidence" value="ECO:0007669"/>
    <property type="project" value="InterPro"/>
</dbReference>
<protein>
    <submittedName>
        <fullName evidence="1">Uncharacterized protein</fullName>
    </submittedName>
</protein>
<name>A0A7D5NT40_9GAMM</name>
<dbReference type="AlphaFoldDB" id="A0A7D5NT40"/>